<evidence type="ECO:0000313" key="1">
    <source>
        <dbReference type="EMBL" id="VDP78214.1"/>
    </source>
</evidence>
<proteinExistence type="predicted"/>
<reference evidence="1 2" key="2">
    <citation type="submission" date="2018-11" db="EMBL/GenBank/DDBJ databases">
        <authorList>
            <consortium name="Pathogen Informatics"/>
        </authorList>
    </citation>
    <scope>NUCLEOTIDE SEQUENCE [LARGE SCALE GENOMIC DNA]</scope>
    <source>
        <strain evidence="1 2">Egypt</strain>
    </source>
</reference>
<gene>
    <name evidence="1" type="ORF">ECPE_LOCUS6373</name>
</gene>
<protein>
    <submittedName>
        <fullName evidence="3">Integron gene cassette protein</fullName>
    </submittedName>
</protein>
<name>A0A183AHD8_9TREM</name>
<reference evidence="3" key="1">
    <citation type="submission" date="2016-06" db="UniProtKB">
        <authorList>
            <consortium name="WormBaseParasite"/>
        </authorList>
    </citation>
    <scope>IDENTIFICATION</scope>
</reference>
<dbReference type="Proteomes" id="UP000272942">
    <property type="component" value="Unassembled WGS sequence"/>
</dbReference>
<dbReference type="OrthoDB" id="17102at2759"/>
<evidence type="ECO:0000313" key="2">
    <source>
        <dbReference type="Proteomes" id="UP000272942"/>
    </source>
</evidence>
<dbReference type="AlphaFoldDB" id="A0A183AHD8"/>
<organism evidence="3">
    <name type="scientific">Echinostoma caproni</name>
    <dbReference type="NCBI Taxonomy" id="27848"/>
    <lineage>
        <taxon>Eukaryota</taxon>
        <taxon>Metazoa</taxon>
        <taxon>Spiralia</taxon>
        <taxon>Lophotrochozoa</taxon>
        <taxon>Platyhelminthes</taxon>
        <taxon>Trematoda</taxon>
        <taxon>Digenea</taxon>
        <taxon>Plagiorchiida</taxon>
        <taxon>Echinostomata</taxon>
        <taxon>Echinostomatoidea</taxon>
        <taxon>Echinostomatidae</taxon>
        <taxon>Echinostoma</taxon>
    </lineage>
</organism>
<dbReference type="WBParaSite" id="ECPE_0000638601-mRNA-1">
    <property type="protein sequence ID" value="ECPE_0000638601-mRNA-1"/>
    <property type="gene ID" value="ECPE_0000638601"/>
</dbReference>
<evidence type="ECO:0000313" key="3">
    <source>
        <dbReference type="WBParaSite" id="ECPE_0000638601-mRNA-1"/>
    </source>
</evidence>
<dbReference type="EMBL" id="UZAN01043372">
    <property type="protein sequence ID" value="VDP78214.1"/>
    <property type="molecule type" value="Genomic_DNA"/>
</dbReference>
<keyword evidence="2" id="KW-1185">Reference proteome</keyword>
<sequence>MQSEDNQGTLVYRIITLMPSTTDMWDETKLFLAELIAHVCQQPPDRDESFHLSSIFLQSDELTCFTTVNPVNGAVEVKWADSESGPGAICSVLFEHSLSGLDVIERQLFGAIDEHWRFAVSIQFTASSETPPDAPRFNITKVAQIQNSHVHVCDDRGVVCSQGIPLAALI</sequence>
<accession>A0A183AHD8</accession>